<accession>A0A963YRY5</accession>
<reference evidence="2" key="2">
    <citation type="submission" date="2021-01" db="EMBL/GenBank/DDBJ databases">
        <authorList>
            <person name="Mieszkin S."/>
            <person name="Pouder E."/>
            <person name="Alain K."/>
        </authorList>
    </citation>
    <scope>NUCLEOTIDE SEQUENCE</scope>
    <source>
        <strain evidence="2">HW T2.11</strain>
    </source>
</reference>
<protein>
    <submittedName>
        <fullName evidence="2">Uncharacterized protein</fullName>
    </submittedName>
</protein>
<comment type="caution">
    <text evidence="2">The sequence shown here is derived from an EMBL/GenBank/DDBJ whole genome shotgun (WGS) entry which is preliminary data.</text>
</comment>
<reference evidence="2" key="1">
    <citation type="journal article" date="2021" name="Microorganisms">
        <title>Acidisoma silvae sp. nov. and Acidisomacellulosilytica sp. nov., Two Acidophilic Bacteria Isolated from Decaying Wood, Hydrolyzing Cellulose and Producing Poly-3-hydroxybutyrate.</title>
        <authorList>
            <person name="Mieszkin S."/>
            <person name="Pouder E."/>
            <person name="Uroz S."/>
            <person name="Simon-Colin C."/>
            <person name="Alain K."/>
        </authorList>
    </citation>
    <scope>NUCLEOTIDE SEQUENCE</scope>
    <source>
        <strain evidence="2">HW T2.11</strain>
    </source>
</reference>
<dbReference type="RefSeq" id="WP_227321660.1">
    <property type="nucleotide sequence ID" value="NZ_JAESVB010000005.1"/>
</dbReference>
<dbReference type="EMBL" id="JAESVB010000005">
    <property type="protein sequence ID" value="MCB8875998.1"/>
    <property type="molecule type" value="Genomic_DNA"/>
</dbReference>
<feature type="transmembrane region" description="Helical" evidence="1">
    <location>
        <begin position="40"/>
        <end position="64"/>
    </location>
</feature>
<gene>
    <name evidence="2" type="ORF">ASILVAE211_12465</name>
</gene>
<feature type="transmembrane region" description="Helical" evidence="1">
    <location>
        <begin position="15"/>
        <end position="34"/>
    </location>
</feature>
<keyword evidence="1" id="KW-0472">Membrane</keyword>
<evidence type="ECO:0000256" key="1">
    <source>
        <dbReference type="SAM" id="Phobius"/>
    </source>
</evidence>
<name>A0A963YRY5_9PROT</name>
<organism evidence="2 3">
    <name type="scientific">Acidisoma silvae</name>
    <dbReference type="NCBI Taxonomy" id="2802396"/>
    <lineage>
        <taxon>Bacteria</taxon>
        <taxon>Pseudomonadati</taxon>
        <taxon>Pseudomonadota</taxon>
        <taxon>Alphaproteobacteria</taxon>
        <taxon>Acetobacterales</taxon>
        <taxon>Acidocellaceae</taxon>
        <taxon>Acidisoma</taxon>
    </lineage>
</organism>
<sequence length="176" mass="20253">MTDERAVVVEPNDRLMIWPVFILFVAILFLIFAVRFFGVLLSITIIFATLIALAWFLTAAISYFRRRSWRRGVSLAMAFAMFWPGAFGCLRASDYIVFVAAFPYFATQIYRSGCNTQSNFYFGEGEHYGSELIYDPSDQLAKQIGNVDERADNMEIITTKHLIGHWYVQTQNWATN</sequence>
<evidence type="ECO:0000313" key="3">
    <source>
        <dbReference type="Proteomes" id="UP000708298"/>
    </source>
</evidence>
<keyword evidence="1" id="KW-1133">Transmembrane helix</keyword>
<proteinExistence type="predicted"/>
<feature type="transmembrane region" description="Helical" evidence="1">
    <location>
        <begin position="76"/>
        <end position="105"/>
    </location>
</feature>
<evidence type="ECO:0000313" key="2">
    <source>
        <dbReference type="EMBL" id="MCB8875998.1"/>
    </source>
</evidence>
<keyword evidence="1" id="KW-0812">Transmembrane</keyword>
<keyword evidence="3" id="KW-1185">Reference proteome</keyword>
<dbReference type="AlphaFoldDB" id="A0A963YRY5"/>
<dbReference type="Proteomes" id="UP000708298">
    <property type="component" value="Unassembled WGS sequence"/>
</dbReference>